<protein>
    <submittedName>
        <fullName evidence="1">Uncharacterized protein</fullName>
    </submittedName>
</protein>
<accession>A0A9D4D523</accession>
<proteinExistence type="predicted"/>
<keyword evidence="2" id="KW-1185">Reference proteome</keyword>
<dbReference type="Proteomes" id="UP000828390">
    <property type="component" value="Unassembled WGS sequence"/>
</dbReference>
<dbReference type="EMBL" id="JAIWYP010000011">
    <property type="protein sequence ID" value="KAH3739306.1"/>
    <property type="molecule type" value="Genomic_DNA"/>
</dbReference>
<evidence type="ECO:0000313" key="2">
    <source>
        <dbReference type="Proteomes" id="UP000828390"/>
    </source>
</evidence>
<reference evidence="1" key="2">
    <citation type="submission" date="2020-11" db="EMBL/GenBank/DDBJ databases">
        <authorList>
            <person name="McCartney M.A."/>
            <person name="Auch B."/>
            <person name="Kono T."/>
            <person name="Mallez S."/>
            <person name="Becker A."/>
            <person name="Gohl D.M."/>
            <person name="Silverstein K.A.T."/>
            <person name="Koren S."/>
            <person name="Bechman K.B."/>
            <person name="Herman A."/>
            <person name="Abrahante J.E."/>
            <person name="Garbe J."/>
        </authorList>
    </citation>
    <scope>NUCLEOTIDE SEQUENCE</scope>
    <source>
        <strain evidence="1">Duluth1</strain>
        <tissue evidence="1">Whole animal</tissue>
    </source>
</reference>
<evidence type="ECO:0000313" key="1">
    <source>
        <dbReference type="EMBL" id="KAH3739306.1"/>
    </source>
</evidence>
<comment type="caution">
    <text evidence="1">The sequence shown here is derived from an EMBL/GenBank/DDBJ whole genome shotgun (WGS) entry which is preliminary data.</text>
</comment>
<organism evidence="1 2">
    <name type="scientific">Dreissena polymorpha</name>
    <name type="common">Zebra mussel</name>
    <name type="synonym">Mytilus polymorpha</name>
    <dbReference type="NCBI Taxonomy" id="45954"/>
    <lineage>
        <taxon>Eukaryota</taxon>
        <taxon>Metazoa</taxon>
        <taxon>Spiralia</taxon>
        <taxon>Lophotrochozoa</taxon>
        <taxon>Mollusca</taxon>
        <taxon>Bivalvia</taxon>
        <taxon>Autobranchia</taxon>
        <taxon>Heteroconchia</taxon>
        <taxon>Euheterodonta</taxon>
        <taxon>Imparidentia</taxon>
        <taxon>Neoheterodontei</taxon>
        <taxon>Myida</taxon>
        <taxon>Dreissenoidea</taxon>
        <taxon>Dreissenidae</taxon>
        <taxon>Dreissena</taxon>
    </lineage>
</organism>
<gene>
    <name evidence="1" type="ORF">DPMN_045956</name>
</gene>
<sequence>MGVVKCDILFLGASTDQTFSFTSSSPNPNNLSIDNKSRVVSKTDIIAGWHYVSVKCENKLPATVGTTVTTLTLTQFLVENPVRNLALYHNSANITFHPFSNELKLNVSLSPSTSPNLENLTCVFKIKQDSIETINVSGNVLVNEHISYSHKFALGNRNTSITVNCSNIQTSQVLTLEAFVFYDCWLDSKYFHSGREQSAPVAAYTDEDKEV</sequence>
<dbReference type="AlphaFoldDB" id="A0A9D4D523"/>
<name>A0A9D4D523_DREPO</name>
<reference evidence="1" key="1">
    <citation type="journal article" date="2019" name="bioRxiv">
        <title>The Genome of the Zebra Mussel, Dreissena polymorpha: A Resource for Invasive Species Research.</title>
        <authorList>
            <person name="McCartney M.A."/>
            <person name="Auch B."/>
            <person name="Kono T."/>
            <person name="Mallez S."/>
            <person name="Zhang Y."/>
            <person name="Obille A."/>
            <person name="Becker A."/>
            <person name="Abrahante J.E."/>
            <person name="Garbe J."/>
            <person name="Badalamenti J.P."/>
            <person name="Herman A."/>
            <person name="Mangelson H."/>
            <person name="Liachko I."/>
            <person name="Sullivan S."/>
            <person name="Sone E.D."/>
            <person name="Koren S."/>
            <person name="Silverstein K.A.T."/>
            <person name="Beckman K.B."/>
            <person name="Gohl D.M."/>
        </authorList>
    </citation>
    <scope>NUCLEOTIDE SEQUENCE</scope>
    <source>
        <strain evidence="1">Duluth1</strain>
        <tissue evidence="1">Whole animal</tissue>
    </source>
</reference>